<comment type="caution">
    <text evidence="3">The sequence shown here is derived from an EMBL/GenBank/DDBJ whole genome shotgun (WGS) entry which is preliminary data.</text>
</comment>
<keyword evidence="1" id="KW-0472">Membrane</keyword>
<dbReference type="Pfam" id="PF18998">
    <property type="entry name" value="Flg_new_2"/>
    <property type="match status" value="1"/>
</dbReference>
<feature type="transmembrane region" description="Helical" evidence="1">
    <location>
        <begin position="7"/>
        <end position="24"/>
    </location>
</feature>
<feature type="domain" description="Bacterial repeat" evidence="2">
    <location>
        <begin position="38"/>
        <end position="98"/>
    </location>
</feature>
<evidence type="ECO:0000313" key="3">
    <source>
        <dbReference type="EMBL" id="OWZ82887.1"/>
    </source>
</evidence>
<gene>
    <name evidence="3" type="ORF">CDO51_11675</name>
</gene>
<dbReference type="AlphaFoldDB" id="A0A226BXQ2"/>
<dbReference type="RefSeq" id="WP_089024414.1">
    <property type="nucleotide sequence ID" value="NZ_NIQC01000035.1"/>
</dbReference>
<accession>A0A226BXQ2</accession>
<reference evidence="3 4" key="1">
    <citation type="submission" date="2017-06" db="EMBL/GenBank/DDBJ databases">
        <title>Draft Genome Sequence of Natranaerobius trueperi halophilic, alkalithermophilic bacteria from soda lakes.</title>
        <authorList>
            <person name="Zhao B."/>
        </authorList>
    </citation>
    <scope>NUCLEOTIDE SEQUENCE [LARGE SCALE GENOMIC DNA]</scope>
    <source>
        <strain evidence="3 4">DSM 18760</strain>
    </source>
</reference>
<dbReference type="PROSITE" id="PS51257">
    <property type="entry name" value="PROKAR_LIPOPROTEIN"/>
    <property type="match status" value="1"/>
</dbReference>
<keyword evidence="1" id="KW-0812">Transmembrane</keyword>
<protein>
    <recommendedName>
        <fullName evidence="2">Bacterial repeat domain-containing protein</fullName>
    </recommendedName>
</protein>
<keyword evidence="1" id="KW-1133">Transmembrane helix</keyword>
<dbReference type="Proteomes" id="UP000214588">
    <property type="component" value="Unassembled WGS sequence"/>
</dbReference>
<keyword evidence="4" id="KW-1185">Reference proteome</keyword>
<evidence type="ECO:0000313" key="4">
    <source>
        <dbReference type="Proteomes" id="UP000214588"/>
    </source>
</evidence>
<evidence type="ECO:0000259" key="2">
    <source>
        <dbReference type="Pfam" id="PF18998"/>
    </source>
</evidence>
<evidence type="ECO:0000256" key="1">
    <source>
        <dbReference type="SAM" id="Phobius"/>
    </source>
</evidence>
<organism evidence="3 4">
    <name type="scientific">Natranaerobius trueperi</name>
    <dbReference type="NCBI Taxonomy" id="759412"/>
    <lineage>
        <taxon>Bacteria</taxon>
        <taxon>Bacillati</taxon>
        <taxon>Bacillota</taxon>
        <taxon>Clostridia</taxon>
        <taxon>Natranaerobiales</taxon>
        <taxon>Natranaerobiaceae</taxon>
        <taxon>Natranaerobius</taxon>
    </lineage>
</organism>
<dbReference type="InterPro" id="IPR044060">
    <property type="entry name" value="Bacterial_rp_domain"/>
</dbReference>
<dbReference type="EMBL" id="NIQC01000035">
    <property type="protein sequence ID" value="OWZ82887.1"/>
    <property type="molecule type" value="Genomic_DNA"/>
</dbReference>
<dbReference type="OrthoDB" id="3171482at2"/>
<sequence>MMVNYKFLGLAVIIVMGMGIFMLACNTPEFEIESKVELKGAGQVSGDGTYKKGQGIAVKAKPNEGYEFVKWMENGRKLSTSWNPLIVRDVRTLIAKFEFKE</sequence>
<proteinExistence type="predicted"/>
<name>A0A226BXQ2_9FIRM</name>